<name>A0A7C9BEC1_9BACT</name>
<organism evidence="1 2">
    <name type="scientific">Salmonirosea aquatica</name>
    <dbReference type="NCBI Taxonomy" id="2654236"/>
    <lineage>
        <taxon>Bacteria</taxon>
        <taxon>Pseudomonadati</taxon>
        <taxon>Bacteroidota</taxon>
        <taxon>Cytophagia</taxon>
        <taxon>Cytophagales</taxon>
        <taxon>Spirosomataceae</taxon>
        <taxon>Salmonirosea</taxon>
    </lineage>
</organism>
<protein>
    <recommendedName>
        <fullName evidence="3">TIGR02646 family protein</fullName>
    </recommendedName>
</protein>
<reference evidence="1 2" key="1">
    <citation type="submission" date="2019-10" db="EMBL/GenBank/DDBJ databases">
        <title>Draft Genome Sequence of Cytophagaceae sp. SJW1-29.</title>
        <authorList>
            <person name="Choi A."/>
        </authorList>
    </citation>
    <scope>NUCLEOTIDE SEQUENCE [LARGE SCALE GENOMIC DNA]</scope>
    <source>
        <strain evidence="1 2">SJW1-29</strain>
    </source>
</reference>
<evidence type="ECO:0000313" key="2">
    <source>
        <dbReference type="Proteomes" id="UP000479293"/>
    </source>
</evidence>
<dbReference type="Gene3D" id="1.10.30.50">
    <property type="match status" value="1"/>
</dbReference>
<evidence type="ECO:0000313" key="1">
    <source>
        <dbReference type="EMBL" id="MPR31794.1"/>
    </source>
</evidence>
<dbReference type="AlphaFoldDB" id="A0A7C9BEC1"/>
<dbReference type="RefSeq" id="WP_152755774.1">
    <property type="nucleotide sequence ID" value="NZ_WHLY01000001.1"/>
</dbReference>
<evidence type="ECO:0008006" key="3">
    <source>
        <dbReference type="Google" id="ProtNLM"/>
    </source>
</evidence>
<accession>A0A7C9BEC1</accession>
<proteinExistence type="predicted"/>
<gene>
    <name evidence="1" type="ORF">GBK04_00120</name>
</gene>
<keyword evidence="2" id="KW-1185">Reference proteome</keyword>
<dbReference type="EMBL" id="WHLY01000001">
    <property type="protein sequence ID" value="MPR31794.1"/>
    <property type="molecule type" value="Genomic_DNA"/>
</dbReference>
<dbReference type="Proteomes" id="UP000479293">
    <property type="component" value="Unassembled WGS sequence"/>
</dbReference>
<sequence length="278" mass="32061">MIALVRDRSPRAVHKNFRGAKRIEFNVELLRQEIDVLDRHQDNRKFDSSRWKYAKDQLFTETGDKCAYCEAHTRAVAHGDVEHYRPKSDYWWLAYCYENYLVSCAVCNQIHKKDKFPIQGLAMRGPDPEAFRKRIPAFAANLNPDPLQESAGLGYNDFKQVCDQEGALLLNPYYHDPEAFIAYSADDLLQEVAVTAATEEARPVVEASVVIYGLNRTELLSLRYYVFSIYDTLWLTLKDPGISNATRRRAEDEIGRMTHSSSQFAGMVRYFERIRGNS</sequence>
<comment type="caution">
    <text evidence="1">The sequence shown here is derived from an EMBL/GenBank/DDBJ whole genome shotgun (WGS) entry which is preliminary data.</text>
</comment>